<evidence type="ECO:0000256" key="2">
    <source>
        <dbReference type="SAM" id="SignalP"/>
    </source>
</evidence>
<feature type="chain" id="PRO_5046026104" evidence="2">
    <location>
        <begin position="26"/>
        <end position="315"/>
    </location>
</feature>
<dbReference type="InterPro" id="IPR018392">
    <property type="entry name" value="LysM"/>
</dbReference>
<dbReference type="SUPFAM" id="SSF54106">
    <property type="entry name" value="LysM domain"/>
    <property type="match status" value="1"/>
</dbReference>
<dbReference type="Pfam" id="PF01476">
    <property type="entry name" value="LysM"/>
    <property type="match status" value="1"/>
</dbReference>
<evidence type="ECO:0000256" key="1">
    <source>
        <dbReference type="SAM" id="MobiDB-lite"/>
    </source>
</evidence>
<dbReference type="InterPro" id="IPR052196">
    <property type="entry name" value="Bact_Kbp"/>
</dbReference>
<proteinExistence type="predicted"/>
<dbReference type="SMART" id="SM00257">
    <property type="entry name" value="LysM"/>
    <property type="match status" value="1"/>
</dbReference>
<dbReference type="PROSITE" id="PS51782">
    <property type="entry name" value="LYSM"/>
    <property type="match status" value="1"/>
</dbReference>
<sequence>MLTSSRWAALLLALTLTTTPLSASAADTYTVQRGDSLSSIAARLLGKADRWREIWSLNPQIRTPKQLQPGTRLRLPNTDSRPEPRQTAAVHHTDALDPIQVMAEDLIRSGHIDRMRTDYRLLDTHAPENRIRLHSRRSEADGDFLYIHGLSNAAADGTMYGLFKSSPEPAGTSFIELTRIGQARLVLQQGDKARLRITENRQPPLANLQVLPLYRQPLKVKPGYPGSPVNARIIKALYEQPGGYLLLLDQGRQSGVEPGQLLHYSKANSPAPTAFPAKRPSQEGGWVLVIDTSQDASLALVIQARQIPAVGDSVR</sequence>
<keyword evidence="5" id="KW-1185">Reference proteome</keyword>
<gene>
    <name evidence="4" type="ORF">GCM10009104_24460</name>
</gene>
<dbReference type="EMBL" id="BAAAET010000003">
    <property type="protein sequence ID" value="GAA0695755.1"/>
    <property type="molecule type" value="Genomic_DNA"/>
</dbReference>
<evidence type="ECO:0000259" key="3">
    <source>
        <dbReference type="PROSITE" id="PS51782"/>
    </source>
</evidence>
<name>A0ABP3TEK2_9GAMM</name>
<evidence type="ECO:0000313" key="4">
    <source>
        <dbReference type="EMBL" id="GAA0695755.1"/>
    </source>
</evidence>
<dbReference type="PANTHER" id="PTHR34700:SF4">
    <property type="entry name" value="PHAGE-LIKE ELEMENT PBSX PROTEIN XKDP"/>
    <property type="match status" value="1"/>
</dbReference>
<feature type="domain" description="LysM" evidence="3">
    <location>
        <begin position="27"/>
        <end position="75"/>
    </location>
</feature>
<keyword evidence="2" id="KW-0732">Signal</keyword>
<protein>
    <submittedName>
        <fullName evidence="4">LysM domain-containing protein</fullName>
    </submittedName>
</protein>
<dbReference type="Gene3D" id="3.10.350.10">
    <property type="entry name" value="LysM domain"/>
    <property type="match status" value="1"/>
</dbReference>
<organism evidence="4 5">
    <name type="scientific">Marinobacterium maritimum</name>
    <dbReference type="NCBI Taxonomy" id="500162"/>
    <lineage>
        <taxon>Bacteria</taxon>
        <taxon>Pseudomonadati</taxon>
        <taxon>Pseudomonadota</taxon>
        <taxon>Gammaproteobacteria</taxon>
        <taxon>Oceanospirillales</taxon>
        <taxon>Oceanospirillaceae</taxon>
        <taxon>Marinobacterium</taxon>
    </lineage>
</organism>
<dbReference type="RefSeq" id="WP_343806324.1">
    <property type="nucleotide sequence ID" value="NZ_BAAAET010000003.1"/>
</dbReference>
<dbReference type="InterPro" id="IPR036779">
    <property type="entry name" value="LysM_dom_sf"/>
</dbReference>
<feature type="signal peptide" evidence="2">
    <location>
        <begin position="1"/>
        <end position="25"/>
    </location>
</feature>
<dbReference type="Proteomes" id="UP001499915">
    <property type="component" value="Unassembled WGS sequence"/>
</dbReference>
<feature type="region of interest" description="Disordered" evidence="1">
    <location>
        <begin position="65"/>
        <end position="85"/>
    </location>
</feature>
<accession>A0ABP3TEK2</accession>
<dbReference type="CDD" id="cd00118">
    <property type="entry name" value="LysM"/>
    <property type="match status" value="1"/>
</dbReference>
<comment type="caution">
    <text evidence="4">The sequence shown here is derived from an EMBL/GenBank/DDBJ whole genome shotgun (WGS) entry which is preliminary data.</text>
</comment>
<evidence type="ECO:0000313" key="5">
    <source>
        <dbReference type="Proteomes" id="UP001499915"/>
    </source>
</evidence>
<dbReference type="PANTHER" id="PTHR34700">
    <property type="entry name" value="POTASSIUM BINDING PROTEIN KBP"/>
    <property type="match status" value="1"/>
</dbReference>
<reference evidence="5" key="1">
    <citation type="journal article" date="2019" name="Int. J. Syst. Evol. Microbiol.">
        <title>The Global Catalogue of Microorganisms (GCM) 10K type strain sequencing project: providing services to taxonomists for standard genome sequencing and annotation.</title>
        <authorList>
            <consortium name="The Broad Institute Genomics Platform"/>
            <consortium name="The Broad Institute Genome Sequencing Center for Infectious Disease"/>
            <person name="Wu L."/>
            <person name="Ma J."/>
        </authorList>
    </citation>
    <scope>NUCLEOTIDE SEQUENCE [LARGE SCALE GENOMIC DNA]</scope>
    <source>
        <strain evidence="5">JCM 15134</strain>
    </source>
</reference>